<dbReference type="Proteomes" id="UP001595555">
    <property type="component" value="Unassembled WGS sequence"/>
</dbReference>
<dbReference type="RefSeq" id="WP_378116261.1">
    <property type="nucleotide sequence ID" value="NZ_JBHRTF010000002.1"/>
</dbReference>
<keyword evidence="3" id="KW-1185">Reference proteome</keyword>
<organism evidence="2 3">
    <name type="scientific">Cellvibrio fontiphilus</name>
    <dbReference type="NCBI Taxonomy" id="1815559"/>
    <lineage>
        <taxon>Bacteria</taxon>
        <taxon>Pseudomonadati</taxon>
        <taxon>Pseudomonadota</taxon>
        <taxon>Gammaproteobacteria</taxon>
        <taxon>Cellvibrionales</taxon>
        <taxon>Cellvibrionaceae</taxon>
        <taxon>Cellvibrio</taxon>
    </lineage>
</organism>
<protein>
    <submittedName>
        <fullName evidence="2">PepSY-associated TM helix domain-containing protein</fullName>
    </submittedName>
</protein>
<gene>
    <name evidence="2" type="ORF">ACFODX_03925</name>
</gene>
<evidence type="ECO:0000313" key="3">
    <source>
        <dbReference type="Proteomes" id="UP001595555"/>
    </source>
</evidence>
<proteinExistence type="predicted"/>
<dbReference type="PANTHER" id="PTHR34219:SF6">
    <property type="entry name" value="BLR3280 PROTEIN"/>
    <property type="match status" value="1"/>
</dbReference>
<comment type="caution">
    <text evidence="2">The sequence shown here is derived from an EMBL/GenBank/DDBJ whole genome shotgun (WGS) entry which is preliminary data.</text>
</comment>
<keyword evidence="1" id="KW-0812">Transmembrane</keyword>
<dbReference type="InterPro" id="IPR005625">
    <property type="entry name" value="PepSY-ass_TM"/>
</dbReference>
<name>A0ABV7FDP6_9GAMM</name>
<accession>A0ABV7FDP6</accession>
<feature type="transmembrane region" description="Helical" evidence="1">
    <location>
        <begin position="151"/>
        <end position="173"/>
    </location>
</feature>
<feature type="transmembrane region" description="Helical" evidence="1">
    <location>
        <begin position="338"/>
        <end position="359"/>
    </location>
</feature>
<keyword evidence="1" id="KW-1133">Transmembrane helix</keyword>
<sequence length="363" mass="40640">MGSSTSVAAGRRRHKARDRLLLRWHRWLGLLALVFLLLAALSGCLLTYKQALIRAIITPGITLPATYGVAQMAPQLEVIAGRIQGDSSGYLIKAPNSEEPYWTLTRDADRQVQLLAWDSLQPHQQNLWLLQALSFIRELHTELFAGVVGEAILLVSGLLGLFLALSGLVIWWATKRSFRWRWVLPRQFNRSYLMHYHRHSGALMLPILLVILLTGSIMLWQKLTQPLLTPPPPTQLPRAMASAASASAGEWLAFAQQQVPDGWPTYIRLPAPGVAAVTVRYRLPGEWHPNGRTSVKIDLPDGSLTLSARADEVDWPQRLINQNYPLHSGYGMHGGYKLVVLIGGITLFWLSLTGGWSFIRRHH</sequence>
<dbReference type="PANTHER" id="PTHR34219">
    <property type="entry name" value="IRON-REGULATED INNER MEMBRANE PROTEIN-RELATED"/>
    <property type="match status" value="1"/>
</dbReference>
<dbReference type="Pfam" id="PF03929">
    <property type="entry name" value="PepSY_TM"/>
    <property type="match status" value="1"/>
</dbReference>
<feature type="transmembrane region" description="Helical" evidence="1">
    <location>
        <begin position="200"/>
        <end position="220"/>
    </location>
</feature>
<reference evidence="3" key="1">
    <citation type="journal article" date="2019" name="Int. J. Syst. Evol. Microbiol.">
        <title>The Global Catalogue of Microorganisms (GCM) 10K type strain sequencing project: providing services to taxonomists for standard genome sequencing and annotation.</title>
        <authorList>
            <consortium name="The Broad Institute Genomics Platform"/>
            <consortium name="The Broad Institute Genome Sequencing Center for Infectious Disease"/>
            <person name="Wu L."/>
            <person name="Ma J."/>
        </authorList>
    </citation>
    <scope>NUCLEOTIDE SEQUENCE [LARGE SCALE GENOMIC DNA]</scope>
    <source>
        <strain evidence="3">KCTC 52237</strain>
    </source>
</reference>
<dbReference type="EMBL" id="JBHRTF010000002">
    <property type="protein sequence ID" value="MFC3114693.1"/>
    <property type="molecule type" value="Genomic_DNA"/>
</dbReference>
<evidence type="ECO:0000313" key="2">
    <source>
        <dbReference type="EMBL" id="MFC3114693.1"/>
    </source>
</evidence>
<keyword evidence="1" id="KW-0472">Membrane</keyword>
<evidence type="ECO:0000256" key="1">
    <source>
        <dbReference type="SAM" id="Phobius"/>
    </source>
</evidence>